<organism evidence="1 2">
    <name type="scientific">Trifolium subterraneum</name>
    <name type="common">Subterranean clover</name>
    <dbReference type="NCBI Taxonomy" id="3900"/>
    <lineage>
        <taxon>Eukaryota</taxon>
        <taxon>Viridiplantae</taxon>
        <taxon>Streptophyta</taxon>
        <taxon>Embryophyta</taxon>
        <taxon>Tracheophyta</taxon>
        <taxon>Spermatophyta</taxon>
        <taxon>Magnoliopsida</taxon>
        <taxon>eudicotyledons</taxon>
        <taxon>Gunneridae</taxon>
        <taxon>Pentapetalae</taxon>
        <taxon>rosids</taxon>
        <taxon>fabids</taxon>
        <taxon>Fabales</taxon>
        <taxon>Fabaceae</taxon>
        <taxon>Papilionoideae</taxon>
        <taxon>50 kb inversion clade</taxon>
        <taxon>NPAAA clade</taxon>
        <taxon>Hologalegina</taxon>
        <taxon>IRL clade</taxon>
        <taxon>Trifolieae</taxon>
        <taxon>Trifolium</taxon>
    </lineage>
</organism>
<dbReference type="EMBL" id="DF973242">
    <property type="protein sequence ID" value="GAU22179.1"/>
    <property type="molecule type" value="Genomic_DNA"/>
</dbReference>
<accession>A0A2Z6MTB6</accession>
<evidence type="ECO:0000313" key="2">
    <source>
        <dbReference type="Proteomes" id="UP000242715"/>
    </source>
</evidence>
<name>A0A2Z6MTB6_TRISU</name>
<protein>
    <submittedName>
        <fullName evidence="1">Uncharacterized protein</fullName>
    </submittedName>
</protein>
<dbReference type="OrthoDB" id="2016915at2759"/>
<sequence>MYISCPFMWLFDAPNLRNIGNLNESLSLPFSASNCGGTMATDFPLSSNMTTSSCMDESGFLQSSENVNQANTPTETFVKTDAETDEAHAQRAAENVFPSPVGHINFVILSAIYDMQ</sequence>
<reference evidence="2" key="1">
    <citation type="journal article" date="2017" name="Front. Plant Sci.">
        <title>Climate Clever Clovers: New Paradigm to Reduce the Environmental Footprint of Ruminants by Breeding Low Methanogenic Forages Utilizing Haplotype Variation.</title>
        <authorList>
            <person name="Kaur P."/>
            <person name="Appels R."/>
            <person name="Bayer P.E."/>
            <person name="Keeble-Gagnere G."/>
            <person name="Wang J."/>
            <person name="Hirakawa H."/>
            <person name="Shirasawa K."/>
            <person name="Vercoe P."/>
            <person name="Stefanova K."/>
            <person name="Durmic Z."/>
            <person name="Nichols P."/>
            <person name="Revell C."/>
            <person name="Isobe S.N."/>
            <person name="Edwards D."/>
            <person name="Erskine W."/>
        </authorList>
    </citation>
    <scope>NUCLEOTIDE SEQUENCE [LARGE SCALE GENOMIC DNA]</scope>
    <source>
        <strain evidence="2">cv. Daliak</strain>
    </source>
</reference>
<dbReference type="Proteomes" id="UP000242715">
    <property type="component" value="Unassembled WGS sequence"/>
</dbReference>
<dbReference type="AlphaFoldDB" id="A0A2Z6MTB6"/>
<proteinExistence type="predicted"/>
<evidence type="ECO:0000313" key="1">
    <source>
        <dbReference type="EMBL" id="GAU22179.1"/>
    </source>
</evidence>
<gene>
    <name evidence="1" type="ORF">TSUD_252070</name>
</gene>
<keyword evidence="2" id="KW-1185">Reference proteome</keyword>